<dbReference type="GO" id="GO:0005886">
    <property type="term" value="C:plasma membrane"/>
    <property type="evidence" value="ECO:0007669"/>
    <property type="project" value="TreeGrafter"/>
</dbReference>
<dbReference type="Gene3D" id="1.10.400.20">
    <property type="entry name" value="putative tagatose 6-phosphate kinase domain like"/>
    <property type="match status" value="1"/>
</dbReference>
<dbReference type="GO" id="GO:0009401">
    <property type="term" value="P:phosphoenolpyruvate-dependent sugar phosphotransferase system"/>
    <property type="evidence" value="ECO:0007669"/>
    <property type="project" value="TreeGrafter"/>
</dbReference>
<accession>F1T9D6</accession>
<protein>
    <submittedName>
        <fullName evidence="2">D-tagatose-bisphosphate aldolase class II accessory protein AgaZ</fullName>
    </submittedName>
</protein>
<dbReference type="PIRSF" id="PIRSF009264">
    <property type="entry name" value="TagBP_ald_AgaZ"/>
    <property type="match status" value="1"/>
</dbReference>
<dbReference type="EMBL" id="ACXX02000002">
    <property type="protein sequence ID" value="EGD49118.1"/>
    <property type="molecule type" value="Genomic_DNA"/>
</dbReference>
<dbReference type="eggNOG" id="COG4573">
    <property type="taxonomic scope" value="Bacteria"/>
</dbReference>
<dbReference type="GO" id="GO:0005975">
    <property type="term" value="P:carbohydrate metabolic process"/>
    <property type="evidence" value="ECO:0007669"/>
    <property type="project" value="InterPro"/>
</dbReference>
<name>F1T9D6_9FIRM</name>
<dbReference type="OrthoDB" id="1672942at2"/>
<dbReference type="PANTHER" id="PTHR32502">
    <property type="entry name" value="N-ACETYLGALACTOSAMINE PERMEASE II COMPONENT-RELATED"/>
    <property type="match status" value="1"/>
</dbReference>
<reference evidence="2" key="2">
    <citation type="submission" date="2011-01" db="EMBL/GenBank/DDBJ databases">
        <title>The Non-contiguous Finished genome of Clostridium papyrosolvens.</title>
        <authorList>
            <person name="Lucas S."/>
            <person name="Copeland A."/>
            <person name="Lapidus A."/>
            <person name="Cheng J.-F."/>
            <person name="Goodwin L."/>
            <person name="Pitluck S."/>
            <person name="Misra M."/>
            <person name="Chertkov O."/>
            <person name="Detter J.C."/>
            <person name="Han C."/>
            <person name="Tapia R."/>
            <person name="Land M."/>
            <person name="Hauser L."/>
            <person name="Kyrpides N."/>
            <person name="Ivanova N."/>
            <person name="Pagani I."/>
            <person name="Mouttaki H."/>
            <person name="He Z."/>
            <person name="Zhou J."/>
            <person name="Hemme C.L."/>
            <person name="Woyke T."/>
        </authorList>
    </citation>
    <scope>NUCLEOTIDE SEQUENCE [LARGE SCALE GENOMIC DNA]</scope>
    <source>
        <strain evidence="2">DSM 2782</strain>
    </source>
</reference>
<dbReference type="SUPFAM" id="SSF51569">
    <property type="entry name" value="Aldolase"/>
    <property type="match status" value="1"/>
</dbReference>
<evidence type="ECO:0000313" key="2">
    <source>
        <dbReference type="EMBL" id="EGD49118.1"/>
    </source>
</evidence>
<sequence>MTDLHPLKELVAKQKQGVPVGVYSACSANEYVIEAAMERALKSGSYVLIEATANQVNQFGGYTGMKPADFKEFVYDIARKVQFPVDKIILGGDHLGPLTWKNEKSDTAMEKSCELLKQYVSAGFTKIHIDTSMHLADDNINEKLDTGVIAERGALLCKVAEEAYAELVERDKNTVQPVYVVGSEVPIPGGSQEEDEGILVTKVSDFETTVATFKQAFYKLGLQKAWDNVIAVVVQPGVEFGDETIHEYNREAAKELCQALKKYPNLVFEGHSTDYQTRTGLREMVEDGIAILKVGPALTFALREGLFALSLIEEEMFRYNPDIHLSNLVNAFDEAMLQNPDNWRKHYHGNGEKLRFARKYSFSDRCRYYLPDPNVQKSIERMLQNLNTATIPLSLLSEYLPIQYSKVRNGKLSNDPISLLKDRVVNCIDDYLYATEAKCFV</sequence>
<dbReference type="InterPro" id="IPR012062">
    <property type="entry name" value="GatZ/KbaZ-like"/>
</dbReference>
<dbReference type="Gene3D" id="3.20.20.70">
    <property type="entry name" value="Aldolase class I"/>
    <property type="match status" value="1"/>
</dbReference>
<organism evidence="2 3">
    <name type="scientific">Ruminiclostridium papyrosolvens DSM 2782</name>
    <dbReference type="NCBI Taxonomy" id="588581"/>
    <lineage>
        <taxon>Bacteria</taxon>
        <taxon>Bacillati</taxon>
        <taxon>Bacillota</taxon>
        <taxon>Clostridia</taxon>
        <taxon>Eubacteriales</taxon>
        <taxon>Oscillospiraceae</taxon>
        <taxon>Ruminiclostridium</taxon>
    </lineage>
</organism>
<proteinExistence type="predicted"/>
<comment type="pathway">
    <text evidence="1">Carbohydrate metabolism.</text>
</comment>
<dbReference type="AlphaFoldDB" id="F1T9D6"/>
<dbReference type="PANTHER" id="PTHR32502:SF2">
    <property type="entry name" value="D-TAGATOSE-1,6-BISPHOSPHATE ALDOLASE SUBUNIT KBAZ"/>
    <property type="match status" value="1"/>
</dbReference>
<dbReference type="Proteomes" id="UP000003860">
    <property type="component" value="Unassembled WGS sequence"/>
</dbReference>
<reference evidence="2" key="1">
    <citation type="submission" date="2009-07" db="EMBL/GenBank/DDBJ databases">
        <authorList>
            <consortium name="US DOE Joint Genome Institute (JGI-PGF)"/>
            <person name="Lucas S."/>
            <person name="Copeland A."/>
            <person name="Lapidus A."/>
            <person name="Glavina del Rio T."/>
            <person name="Tice H."/>
            <person name="Bruce D."/>
            <person name="Goodwin L."/>
            <person name="Pitluck S."/>
            <person name="Larimer F."/>
            <person name="Land M.L."/>
            <person name="Mouttaki H."/>
            <person name="He Z."/>
            <person name="Zhou J."/>
            <person name="Hemme C.L."/>
        </authorList>
    </citation>
    <scope>NUCLEOTIDE SEQUENCE</scope>
    <source>
        <strain evidence="2">DSM 2782</strain>
    </source>
</reference>
<comment type="caution">
    <text evidence="2">The sequence shown here is derived from an EMBL/GenBank/DDBJ whole genome shotgun (WGS) entry which is preliminary data.</text>
</comment>
<dbReference type="InterPro" id="IPR050303">
    <property type="entry name" value="GatZ_KbaZ_carbometab"/>
</dbReference>
<dbReference type="RefSeq" id="WP_004617259.1">
    <property type="nucleotide sequence ID" value="NZ_ACXX02000002.1"/>
</dbReference>
<evidence type="ECO:0000313" key="3">
    <source>
        <dbReference type="Proteomes" id="UP000003860"/>
    </source>
</evidence>
<evidence type="ECO:0000256" key="1">
    <source>
        <dbReference type="ARBA" id="ARBA00005007"/>
    </source>
</evidence>
<dbReference type="InterPro" id="IPR013785">
    <property type="entry name" value="Aldolase_TIM"/>
</dbReference>
<keyword evidence="3" id="KW-1185">Reference proteome</keyword>
<dbReference type="Pfam" id="PF08013">
    <property type="entry name" value="GatZ_KbaZ-like"/>
    <property type="match status" value="1"/>
</dbReference>
<dbReference type="STRING" id="588581.Cpap_3547"/>
<gene>
    <name evidence="2" type="ORF">Cpap_3547</name>
</gene>